<accession>A0ABV8KVI5</accession>
<keyword evidence="3" id="KW-1185">Reference proteome</keyword>
<proteinExistence type="predicted"/>
<evidence type="ECO:0000313" key="2">
    <source>
        <dbReference type="EMBL" id="MFC4110209.1"/>
    </source>
</evidence>
<comment type="caution">
    <text evidence="2">The sequence shown here is derived from an EMBL/GenBank/DDBJ whole genome shotgun (WGS) entry which is preliminary data.</text>
</comment>
<dbReference type="EMBL" id="JBHSBN010000035">
    <property type="protein sequence ID" value="MFC4110209.1"/>
    <property type="molecule type" value="Genomic_DNA"/>
</dbReference>
<keyword evidence="1" id="KW-0812">Transmembrane</keyword>
<evidence type="ECO:0000313" key="3">
    <source>
        <dbReference type="Proteomes" id="UP001595868"/>
    </source>
</evidence>
<reference evidence="3" key="1">
    <citation type="journal article" date="2019" name="Int. J. Syst. Evol. Microbiol.">
        <title>The Global Catalogue of Microorganisms (GCM) 10K type strain sequencing project: providing services to taxonomists for standard genome sequencing and annotation.</title>
        <authorList>
            <consortium name="The Broad Institute Genomics Platform"/>
            <consortium name="The Broad Institute Genome Sequencing Center for Infectious Disease"/>
            <person name="Wu L."/>
            <person name="Ma J."/>
        </authorList>
    </citation>
    <scope>NUCLEOTIDE SEQUENCE [LARGE SCALE GENOMIC DNA]</scope>
    <source>
        <strain evidence="3">2902at01</strain>
    </source>
</reference>
<dbReference type="Proteomes" id="UP001595868">
    <property type="component" value="Unassembled WGS sequence"/>
</dbReference>
<protein>
    <submittedName>
        <fullName evidence="2">Uncharacterized protein</fullName>
    </submittedName>
</protein>
<dbReference type="RefSeq" id="WP_377552426.1">
    <property type="nucleotide sequence ID" value="NZ_JBHSBN010000035.1"/>
</dbReference>
<keyword evidence="1" id="KW-1133">Transmembrane helix</keyword>
<organism evidence="2 3">
    <name type="scientific">Micromonospora zhanjiangensis</name>
    <dbReference type="NCBI Taxonomy" id="1522057"/>
    <lineage>
        <taxon>Bacteria</taxon>
        <taxon>Bacillati</taxon>
        <taxon>Actinomycetota</taxon>
        <taxon>Actinomycetes</taxon>
        <taxon>Micromonosporales</taxon>
        <taxon>Micromonosporaceae</taxon>
        <taxon>Micromonospora</taxon>
    </lineage>
</organism>
<feature type="transmembrane region" description="Helical" evidence="1">
    <location>
        <begin position="96"/>
        <end position="118"/>
    </location>
</feature>
<name>A0ABV8KVI5_9ACTN</name>
<keyword evidence="1" id="KW-0472">Membrane</keyword>
<evidence type="ECO:0000256" key="1">
    <source>
        <dbReference type="SAM" id="Phobius"/>
    </source>
</evidence>
<gene>
    <name evidence="2" type="ORF">ACFOX0_30350</name>
</gene>
<sequence>MTGMSAVRGGWLVRFVLLTATLIGLAAMHSLGHEPAMADHHDRPGMSPITQTVLQPAAALTKTVAAMSVAAPSGCAGDRCTGLSSASGDAPGNMPGWAVCLAVVGAFGVALALAAALLRRATVTTPGDRRQASVAVSRGPPACPRLGRRVAEVSVLRI</sequence>